<keyword evidence="1" id="KW-0812">Transmembrane</keyword>
<proteinExistence type="predicted"/>
<feature type="transmembrane region" description="Helical" evidence="1">
    <location>
        <begin position="22"/>
        <end position="43"/>
    </location>
</feature>
<keyword evidence="1" id="KW-0472">Membrane</keyword>
<accession>A0A5N6TDP7</accession>
<protein>
    <submittedName>
        <fullName evidence="2">Uncharacterized protein</fullName>
    </submittedName>
</protein>
<organism evidence="2 3">
    <name type="scientific">Aspergillus avenaceus</name>
    <dbReference type="NCBI Taxonomy" id="36643"/>
    <lineage>
        <taxon>Eukaryota</taxon>
        <taxon>Fungi</taxon>
        <taxon>Dikarya</taxon>
        <taxon>Ascomycota</taxon>
        <taxon>Pezizomycotina</taxon>
        <taxon>Eurotiomycetes</taxon>
        <taxon>Eurotiomycetidae</taxon>
        <taxon>Eurotiales</taxon>
        <taxon>Aspergillaceae</taxon>
        <taxon>Aspergillus</taxon>
        <taxon>Aspergillus subgen. Circumdati</taxon>
    </lineage>
</organism>
<keyword evidence="1" id="KW-1133">Transmembrane helix</keyword>
<reference evidence="2 3" key="1">
    <citation type="submission" date="2019-04" db="EMBL/GenBank/DDBJ databases">
        <title>Friends and foes A comparative genomics study of 23 Aspergillus species from section Flavi.</title>
        <authorList>
            <consortium name="DOE Joint Genome Institute"/>
            <person name="Kjaerbolling I."/>
            <person name="Vesth T."/>
            <person name="Frisvad J.C."/>
            <person name="Nybo J.L."/>
            <person name="Theobald S."/>
            <person name="Kildgaard S."/>
            <person name="Isbrandt T."/>
            <person name="Kuo A."/>
            <person name="Sato A."/>
            <person name="Lyhne E.K."/>
            <person name="Kogle M.E."/>
            <person name="Wiebenga A."/>
            <person name="Kun R.S."/>
            <person name="Lubbers R.J."/>
            <person name="Makela M.R."/>
            <person name="Barry K."/>
            <person name="Chovatia M."/>
            <person name="Clum A."/>
            <person name="Daum C."/>
            <person name="Haridas S."/>
            <person name="He G."/>
            <person name="LaButti K."/>
            <person name="Lipzen A."/>
            <person name="Mondo S."/>
            <person name="Riley R."/>
            <person name="Salamov A."/>
            <person name="Simmons B.A."/>
            <person name="Magnuson J.K."/>
            <person name="Henrissat B."/>
            <person name="Mortensen U.H."/>
            <person name="Larsen T.O."/>
            <person name="Devries R.P."/>
            <person name="Grigoriev I.V."/>
            <person name="Machida M."/>
            <person name="Baker S.E."/>
            <person name="Andersen M.R."/>
        </authorList>
    </citation>
    <scope>NUCLEOTIDE SEQUENCE [LARGE SCALE GENOMIC DNA]</scope>
    <source>
        <strain evidence="2 3">IBT 18842</strain>
    </source>
</reference>
<keyword evidence="3" id="KW-1185">Reference proteome</keyword>
<evidence type="ECO:0000313" key="3">
    <source>
        <dbReference type="Proteomes" id="UP000325780"/>
    </source>
</evidence>
<evidence type="ECO:0000256" key="1">
    <source>
        <dbReference type="SAM" id="Phobius"/>
    </source>
</evidence>
<name>A0A5N6TDP7_ASPAV</name>
<evidence type="ECO:0000313" key="2">
    <source>
        <dbReference type="EMBL" id="KAE8144279.1"/>
    </source>
</evidence>
<dbReference type="Proteomes" id="UP000325780">
    <property type="component" value="Unassembled WGS sequence"/>
</dbReference>
<gene>
    <name evidence="2" type="ORF">BDV25DRAFT_167221</name>
</gene>
<sequence length="88" mass="10424">MGTKHCSYSYQFDTPLQLRVEVPSFLGVLYILVRNSCALLWIASDILKRYLGLFGLLPWADPVWFSPKRRRPYRKGVLEDNYKSLHRY</sequence>
<dbReference type="EMBL" id="ML742589">
    <property type="protein sequence ID" value="KAE8144279.1"/>
    <property type="molecule type" value="Genomic_DNA"/>
</dbReference>
<dbReference type="AlphaFoldDB" id="A0A5N6TDP7"/>